<feature type="non-terminal residue" evidence="1">
    <location>
        <position position="1"/>
    </location>
</feature>
<dbReference type="OrthoDB" id="73076at2759"/>
<proteinExistence type="predicted"/>
<dbReference type="AlphaFoldDB" id="A0A4S8LQS1"/>
<keyword evidence="2" id="KW-1185">Reference proteome</keyword>
<gene>
    <name evidence="1" type="ORF">K435DRAFT_580168</name>
</gene>
<name>A0A4S8LQS1_DENBC</name>
<accession>A0A4S8LQS1</accession>
<sequence length="192" mass="21755">LRRTAAPGGGSRSITKIAKELFGKLFRNLCHNDREMVLNAQYHERRWTNDHQSLRILSTDCIHLSHGTKDGRVLPCAKCLSLSKDRVFKKALSVPMPTEENYKYTNRYFRNQILGDHYVNVKGLKTLIEAADGGSPFVEFALGALSGKYDGHEVFLGLVRAMVQKVDRDERGVGMQNFLYAPAWDEFVHIVS</sequence>
<reference evidence="1 2" key="1">
    <citation type="journal article" date="2019" name="Nat. Ecol. Evol.">
        <title>Megaphylogeny resolves global patterns of mushroom evolution.</title>
        <authorList>
            <person name="Varga T."/>
            <person name="Krizsan K."/>
            <person name="Foldi C."/>
            <person name="Dima B."/>
            <person name="Sanchez-Garcia M."/>
            <person name="Sanchez-Ramirez S."/>
            <person name="Szollosi G.J."/>
            <person name="Szarkandi J.G."/>
            <person name="Papp V."/>
            <person name="Albert L."/>
            <person name="Andreopoulos W."/>
            <person name="Angelini C."/>
            <person name="Antonin V."/>
            <person name="Barry K.W."/>
            <person name="Bougher N.L."/>
            <person name="Buchanan P."/>
            <person name="Buyck B."/>
            <person name="Bense V."/>
            <person name="Catcheside P."/>
            <person name="Chovatia M."/>
            <person name="Cooper J."/>
            <person name="Damon W."/>
            <person name="Desjardin D."/>
            <person name="Finy P."/>
            <person name="Geml J."/>
            <person name="Haridas S."/>
            <person name="Hughes K."/>
            <person name="Justo A."/>
            <person name="Karasinski D."/>
            <person name="Kautmanova I."/>
            <person name="Kiss B."/>
            <person name="Kocsube S."/>
            <person name="Kotiranta H."/>
            <person name="LaButti K.M."/>
            <person name="Lechner B.E."/>
            <person name="Liimatainen K."/>
            <person name="Lipzen A."/>
            <person name="Lukacs Z."/>
            <person name="Mihaltcheva S."/>
            <person name="Morgado L.N."/>
            <person name="Niskanen T."/>
            <person name="Noordeloos M.E."/>
            <person name="Ohm R.A."/>
            <person name="Ortiz-Santana B."/>
            <person name="Ovrebo C."/>
            <person name="Racz N."/>
            <person name="Riley R."/>
            <person name="Savchenko A."/>
            <person name="Shiryaev A."/>
            <person name="Soop K."/>
            <person name="Spirin V."/>
            <person name="Szebenyi C."/>
            <person name="Tomsovsky M."/>
            <person name="Tulloss R.E."/>
            <person name="Uehling J."/>
            <person name="Grigoriev I.V."/>
            <person name="Vagvolgyi C."/>
            <person name="Papp T."/>
            <person name="Martin F.M."/>
            <person name="Miettinen O."/>
            <person name="Hibbett D.S."/>
            <person name="Nagy L.G."/>
        </authorList>
    </citation>
    <scope>NUCLEOTIDE SEQUENCE [LARGE SCALE GENOMIC DNA]</scope>
    <source>
        <strain evidence="1 2">CBS 962.96</strain>
    </source>
</reference>
<organism evidence="1 2">
    <name type="scientific">Dendrothele bispora (strain CBS 962.96)</name>
    <dbReference type="NCBI Taxonomy" id="1314807"/>
    <lineage>
        <taxon>Eukaryota</taxon>
        <taxon>Fungi</taxon>
        <taxon>Dikarya</taxon>
        <taxon>Basidiomycota</taxon>
        <taxon>Agaricomycotina</taxon>
        <taxon>Agaricomycetes</taxon>
        <taxon>Agaricomycetidae</taxon>
        <taxon>Agaricales</taxon>
        <taxon>Agaricales incertae sedis</taxon>
        <taxon>Dendrothele</taxon>
    </lineage>
</organism>
<dbReference type="EMBL" id="ML179297">
    <property type="protein sequence ID" value="THU91799.1"/>
    <property type="molecule type" value="Genomic_DNA"/>
</dbReference>
<protein>
    <submittedName>
        <fullName evidence="1">Uncharacterized protein</fullName>
    </submittedName>
</protein>
<dbReference type="Proteomes" id="UP000297245">
    <property type="component" value="Unassembled WGS sequence"/>
</dbReference>
<feature type="non-terminal residue" evidence="1">
    <location>
        <position position="192"/>
    </location>
</feature>
<evidence type="ECO:0000313" key="2">
    <source>
        <dbReference type="Proteomes" id="UP000297245"/>
    </source>
</evidence>
<evidence type="ECO:0000313" key="1">
    <source>
        <dbReference type="EMBL" id="THU91799.1"/>
    </source>
</evidence>